<evidence type="ECO:0000256" key="4">
    <source>
        <dbReference type="ARBA" id="ARBA00022603"/>
    </source>
</evidence>
<dbReference type="Pfam" id="PF01795">
    <property type="entry name" value="Methyltransf_5"/>
    <property type="match status" value="1"/>
</dbReference>
<feature type="binding site" evidence="7">
    <location>
        <position position="51"/>
    </location>
    <ligand>
        <name>S-adenosyl-L-methionine</name>
        <dbReference type="ChEBI" id="CHEBI:59789"/>
    </ligand>
</feature>
<dbReference type="EC" id="2.1.1.199" evidence="7"/>
<dbReference type="RefSeq" id="WP_044907894.1">
    <property type="nucleotide sequence ID" value="NZ_JQIF01000113.1"/>
</dbReference>
<reference evidence="8 9" key="1">
    <citation type="submission" date="2014-08" db="EMBL/GenBank/DDBJ databases">
        <title>Clostridium innocuum, an unnegligible vancomycin-resistant pathogen causing extra-intestinal infections.</title>
        <authorList>
            <person name="Feng Y."/>
            <person name="Chiu C.-H."/>
        </authorList>
    </citation>
    <scope>NUCLEOTIDE SEQUENCE [LARGE SCALE GENOMIC DNA]</scope>
    <source>
        <strain evidence="8 9">AN88</strain>
    </source>
</reference>
<evidence type="ECO:0000313" key="8">
    <source>
        <dbReference type="EMBL" id="KGJ51376.1"/>
    </source>
</evidence>
<comment type="subcellular location">
    <subcellularLocation>
        <location evidence="7">Cytoplasm</location>
    </subcellularLocation>
</comment>
<feature type="binding site" evidence="7">
    <location>
        <begin position="32"/>
        <end position="34"/>
    </location>
    <ligand>
        <name>S-adenosyl-L-methionine</name>
        <dbReference type="ChEBI" id="CHEBI:59789"/>
    </ligand>
</feature>
<dbReference type="GO" id="GO:0005737">
    <property type="term" value="C:cytoplasm"/>
    <property type="evidence" value="ECO:0007669"/>
    <property type="project" value="UniProtKB-SubCell"/>
</dbReference>
<dbReference type="InterPro" id="IPR002903">
    <property type="entry name" value="RsmH"/>
</dbReference>
<dbReference type="GO" id="GO:0071424">
    <property type="term" value="F:rRNA (cytosine-N4-)-methyltransferase activity"/>
    <property type="evidence" value="ECO:0007669"/>
    <property type="project" value="UniProtKB-UniRule"/>
</dbReference>
<sequence>MMKHYSVLLQESIDNLAIHSDGIYVDGTLGRGGHSAEILARIPQGHLYAFDRDASAIEESRERLTQIGDNVTLIHSNFSNLKRELTARGVTGIDGMVLDLGVSSPQFDEAQRGFSYRFDAPLDMRMDQSQKLSAYQVVNEWEYQELVRIFFQFGEESFAKQIARKIEKAREVKPIETTFALVDVIKSALPAKVLNKKGHPAKKVFQAIRIAVNDELGELQLVLRDALELLHVGGRLCVISFQSLEDRIVKDTFASSSKPKQYDKRIPILPQDMEAAPYRLLNKKPITATEEELRENMRSHSAKLRCIERIR</sequence>
<dbReference type="InterPro" id="IPR023397">
    <property type="entry name" value="SAM-dep_MeTrfase_MraW_recog"/>
</dbReference>
<gene>
    <name evidence="7" type="primary">rsmH</name>
    <name evidence="8" type="ORF">CIAN88_20580</name>
</gene>
<dbReference type="AlphaFoldDB" id="A0A099I1H4"/>
<evidence type="ECO:0000256" key="2">
    <source>
        <dbReference type="ARBA" id="ARBA00022490"/>
    </source>
</evidence>
<name>A0A099I1H4_CLOIN</name>
<feature type="binding site" evidence="7">
    <location>
        <position position="99"/>
    </location>
    <ligand>
        <name>S-adenosyl-L-methionine</name>
        <dbReference type="ChEBI" id="CHEBI:59789"/>
    </ligand>
</feature>
<keyword evidence="5 7" id="KW-0808">Transferase</keyword>
<evidence type="ECO:0000256" key="1">
    <source>
        <dbReference type="ARBA" id="ARBA00010396"/>
    </source>
</evidence>
<evidence type="ECO:0000313" key="9">
    <source>
        <dbReference type="Proteomes" id="UP000030008"/>
    </source>
</evidence>
<comment type="caution">
    <text evidence="8">The sequence shown here is derived from an EMBL/GenBank/DDBJ whole genome shotgun (WGS) entry which is preliminary data.</text>
</comment>
<dbReference type="PANTHER" id="PTHR11265:SF0">
    <property type="entry name" value="12S RRNA N4-METHYLCYTIDINE METHYLTRANSFERASE"/>
    <property type="match status" value="1"/>
</dbReference>
<protein>
    <recommendedName>
        <fullName evidence="7">Ribosomal RNA small subunit methyltransferase H</fullName>
        <ecNumber evidence="7">2.1.1.199</ecNumber>
    </recommendedName>
    <alternativeName>
        <fullName evidence="7">16S rRNA m(4)C1402 methyltransferase</fullName>
    </alternativeName>
    <alternativeName>
        <fullName evidence="7">rRNA (cytosine-N(4)-)-methyltransferase RsmH</fullName>
    </alternativeName>
</protein>
<accession>A0A099I1H4</accession>
<dbReference type="Gene3D" id="3.40.50.150">
    <property type="entry name" value="Vaccinia Virus protein VP39"/>
    <property type="match status" value="1"/>
</dbReference>
<evidence type="ECO:0000256" key="5">
    <source>
        <dbReference type="ARBA" id="ARBA00022679"/>
    </source>
</evidence>
<keyword evidence="4 7" id="KW-0489">Methyltransferase</keyword>
<dbReference type="Proteomes" id="UP000030008">
    <property type="component" value="Unassembled WGS sequence"/>
</dbReference>
<evidence type="ECO:0000256" key="3">
    <source>
        <dbReference type="ARBA" id="ARBA00022552"/>
    </source>
</evidence>
<comment type="similarity">
    <text evidence="1 7">Belongs to the methyltransferase superfamily. RsmH family.</text>
</comment>
<evidence type="ECO:0000256" key="7">
    <source>
        <dbReference type="HAMAP-Rule" id="MF_01007"/>
    </source>
</evidence>
<keyword evidence="2 7" id="KW-0963">Cytoplasm</keyword>
<dbReference type="FunFam" id="1.10.150.170:FF:000001">
    <property type="entry name" value="Ribosomal RNA small subunit methyltransferase H"/>
    <property type="match status" value="1"/>
</dbReference>
<feature type="binding site" evidence="7">
    <location>
        <position position="106"/>
    </location>
    <ligand>
        <name>S-adenosyl-L-methionine</name>
        <dbReference type="ChEBI" id="CHEBI:59789"/>
    </ligand>
</feature>
<dbReference type="InterPro" id="IPR029063">
    <property type="entry name" value="SAM-dependent_MTases_sf"/>
</dbReference>
<comment type="catalytic activity">
    <reaction evidence="7">
        <text>cytidine(1402) in 16S rRNA + S-adenosyl-L-methionine = N(4)-methylcytidine(1402) in 16S rRNA + S-adenosyl-L-homocysteine + H(+)</text>
        <dbReference type="Rhea" id="RHEA:42928"/>
        <dbReference type="Rhea" id="RHEA-COMP:10286"/>
        <dbReference type="Rhea" id="RHEA-COMP:10287"/>
        <dbReference type="ChEBI" id="CHEBI:15378"/>
        <dbReference type="ChEBI" id="CHEBI:57856"/>
        <dbReference type="ChEBI" id="CHEBI:59789"/>
        <dbReference type="ChEBI" id="CHEBI:74506"/>
        <dbReference type="ChEBI" id="CHEBI:82748"/>
        <dbReference type="EC" id="2.1.1.199"/>
    </reaction>
</comment>
<dbReference type="GO" id="GO:0070475">
    <property type="term" value="P:rRNA base methylation"/>
    <property type="evidence" value="ECO:0007669"/>
    <property type="project" value="UniProtKB-UniRule"/>
</dbReference>
<dbReference type="Gene3D" id="1.10.150.170">
    <property type="entry name" value="Putative methyltransferase TM0872, insert domain"/>
    <property type="match status" value="1"/>
</dbReference>
<dbReference type="SUPFAM" id="SSF53335">
    <property type="entry name" value="S-adenosyl-L-methionine-dependent methyltransferases"/>
    <property type="match status" value="1"/>
</dbReference>
<dbReference type="SUPFAM" id="SSF81799">
    <property type="entry name" value="Putative methyltransferase TM0872, insert domain"/>
    <property type="match status" value="1"/>
</dbReference>
<dbReference type="PIRSF" id="PIRSF004486">
    <property type="entry name" value="MraW"/>
    <property type="match status" value="1"/>
</dbReference>
<proteinExistence type="inferred from homology"/>
<evidence type="ECO:0000256" key="6">
    <source>
        <dbReference type="ARBA" id="ARBA00022691"/>
    </source>
</evidence>
<dbReference type="NCBIfam" id="TIGR00006">
    <property type="entry name" value="16S rRNA (cytosine(1402)-N(4))-methyltransferase RsmH"/>
    <property type="match status" value="1"/>
</dbReference>
<feature type="binding site" evidence="7">
    <location>
        <position position="78"/>
    </location>
    <ligand>
        <name>S-adenosyl-L-methionine</name>
        <dbReference type="ChEBI" id="CHEBI:59789"/>
    </ligand>
</feature>
<organism evidence="8 9">
    <name type="scientific">Clostridium innocuum</name>
    <dbReference type="NCBI Taxonomy" id="1522"/>
    <lineage>
        <taxon>Bacteria</taxon>
        <taxon>Bacillati</taxon>
        <taxon>Bacillota</taxon>
        <taxon>Clostridia</taxon>
        <taxon>Eubacteriales</taxon>
        <taxon>Clostridiaceae</taxon>
        <taxon>Clostridium</taxon>
    </lineage>
</organism>
<dbReference type="PANTHER" id="PTHR11265">
    <property type="entry name" value="S-ADENOSYL-METHYLTRANSFERASE MRAW"/>
    <property type="match status" value="1"/>
</dbReference>
<dbReference type="HAMAP" id="MF_01007">
    <property type="entry name" value="16SrRNA_methyltr_H"/>
    <property type="match status" value="1"/>
</dbReference>
<keyword evidence="6 7" id="KW-0949">S-adenosyl-L-methionine</keyword>
<comment type="function">
    <text evidence="7">Specifically methylates the N4 position of cytidine in position 1402 (C1402) of 16S rRNA.</text>
</comment>
<dbReference type="EMBL" id="JQIF01000113">
    <property type="protein sequence ID" value="KGJ51376.1"/>
    <property type="molecule type" value="Genomic_DNA"/>
</dbReference>
<keyword evidence="3 7" id="KW-0698">rRNA processing</keyword>